<evidence type="ECO:0000256" key="1">
    <source>
        <dbReference type="SAM" id="Phobius"/>
    </source>
</evidence>
<dbReference type="EMBL" id="ML975998">
    <property type="protein sequence ID" value="KAF1947478.1"/>
    <property type="molecule type" value="Genomic_DNA"/>
</dbReference>
<evidence type="ECO:0000313" key="2">
    <source>
        <dbReference type="EMBL" id="KAF1947478.1"/>
    </source>
</evidence>
<accession>A0A6A5T5N9</accession>
<name>A0A6A5T5N9_9PLEO</name>
<sequence length="90" mass="10373">MATRSLNMKDINQIHLMVIFVPCNMLLQFLNLWLWNRTQAQLRFSRTARTLASCVGVNMWAVGCVSAFFQLNKTISIVGWWFIGDNTSCE</sequence>
<feature type="transmembrane region" description="Helical" evidence="1">
    <location>
        <begin position="14"/>
        <end position="35"/>
    </location>
</feature>
<organism evidence="2 3">
    <name type="scientific">Clathrospora elynae</name>
    <dbReference type="NCBI Taxonomy" id="706981"/>
    <lineage>
        <taxon>Eukaryota</taxon>
        <taxon>Fungi</taxon>
        <taxon>Dikarya</taxon>
        <taxon>Ascomycota</taxon>
        <taxon>Pezizomycotina</taxon>
        <taxon>Dothideomycetes</taxon>
        <taxon>Pleosporomycetidae</taxon>
        <taxon>Pleosporales</taxon>
        <taxon>Diademaceae</taxon>
        <taxon>Clathrospora</taxon>
    </lineage>
</organism>
<proteinExistence type="predicted"/>
<dbReference type="OrthoDB" id="3796343at2759"/>
<keyword evidence="3" id="KW-1185">Reference proteome</keyword>
<reference evidence="2" key="1">
    <citation type="journal article" date="2020" name="Stud. Mycol.">
        <title>101 Dothideomycetes genomes: a test case for predicting lifestyles and emergence of pathogens.</title>
        <authorList>
            <person name="Haridas S."/>
            <person name="Albert R."/>
            <person name="Binder M."/>
            <person name="Bloem J."/>
            <person name="Labutti K."/>
            <person name="Salamov A."/>
            <person name="Andreopoulos B."/>
            <person name="Baker S."/>
            <person name="Barry K."/>
            <person name="Bills G."/>
            <person name="Bluhm B."/>
            <person name="Cannon C."/>
            <person name="Castanera R."/>
            <person name="Culley D."/>
            <person name="Daum C."/>
            <person name="Ezra D."/>
            <person name="Gonzalez J."/>
            <person name="Henrissat B."/>
            <person name="Kuo A."/>
            <person name="Liang C."/>
            <person name="Lipzen A."/>
            <person name="Lutzoni F."/>
            <person name="Magnuson J."/>
            <person name="Mondo S."/>
            <person name="Nolan M."/>
            <person name="Ohm R."/>
            <person name="Pangilinan J."/>
            <person name="Park H.-J."/>
            <person name="Ramirez L."/>
            <person name="Alfaro M."/>
            <person name="Sun H."/>
            <person name="Tritt A."/>
            <person name="Yoshinaga Y."/>
            <person name="Zwiers L.-H."/>
            <person name="Turgeon B."/>
            <person name="Goodwin S."/>
            <person name="Spatafora J."/>
            <person name="Crous P."/>
            <person name="Grigoriev I."/>
        </authorList>
    </citation>
    <scope>NUCLEOTIDE SEQUENCE</scope>
    <source>
        <strain evidence="2">CBS 161.51</strain>
    </source>
</reference>
<gene>
    <name evidence="2" type="ORF">EJ02DRAFT_417659</name>
</gene>
<protein>
    <submittedName>
        <fullName evidence="2">Uncharacterized protein</fullName>
    </submittedName>
</protein>
<evidence type="ECO:0000313" key="3">
    <source>
        <dbReference type="Proteomes" id="UP000800038"/>
    </source>
</evidence>
<keyword evidence="1" id="KW-1133">Transmembrane helix</keyword>
<keyword evidence="1" id="KW-0812">Transmembrane</keyword>
<keyword evidence="1" id="KW-0472">Membrane</keyword>
<dbReference type="AlphaFoldDB" id="A0A6A5T5N9"/>
<feature type="transmembrane region" description="Helical" evidence="1">
    <location>
        <begin position="47"/>
        <end position="71"/>
    </location>
</feature>
<dbReference type="Proteomes" id="UP000800038">
    <property type="component" value="Unassembled WGS sequence"/>
</dbReference>